<evidence type="ECO:0000256" key="1">
    <source>
        <dbReference type="ARBA" id="ARBA00022679"/>
    </source>
</evidence>
<gene>
    <name evidence="3" type="ORF">SAMN02745947_02515</name>
</gene>
<dbReference type="InterPro" id="IPR001296">
    <property type="entry name" value="Glyco_trans_1"/>
</dbReference>
<dbReference type="Gene3D" id="3.40.50.2000">
    <property type="entry name" value="Glycogen Phosphorylase B"/>
    <property type="match status" value="2"/>
</dbReference>
<evidence type="ECO:0000259" key="2">
    <source>
        <dbReference type="Pfam" id="PF00534"/>
    </source>
</evidence>
<comment type="caution">
    <text evidence="3">The sequence shown here is derived from an EMBL/GenBank/DDBJ whole genome shotgun (WGS) entry which is preliminary data.</text>
</comment>
<feature type="domain" description="Glycosyl transferase family 1" evidence="2">
    <location>
        <begin position="165"/>
        <end position="287"/>
    </location>
</feature>
<protein>
    <submittedName>
        <fullName evidence="3">Glycosyltransferase involved in cell wall bisynthesis</fullName>
    </submittedName>
</protein>
<accession>A0ABY1MAS6</accession>
<sequence>MGIIAVNDYIAARGISGSSRTASFIQRALSDTNDVRQVKPASLARNKMARAVEMIRWDYWEAPRAAHGMGAKAVIHCANVGLPYGTAKSILVVHDVMALDHPHLFDSKYVRYLKMVMPPAMKRAALVVTPSNHSKARILARWPQARVVTVPWALPDVPPAKPRPKQPRERNVLVVSSVDKHKRLDLCVAAVEIAREISGIDFRLTIVGRPGNAELDLQAAQEKYDSDATWVRRLSNVSDEELQNHYESSFCLLISSIDEGFCLPVIEAGVHGLPVVHSGRGALNEVTSARLDLPANSKDDLFVLVEGVLNLIDDNSWKHESENSATIANKYSWHAFVKMWNEITEEVGR</sequence>
<organism evidence="3 4">
    <name type="scientific">Rhodococcus rhodochrous J3</name>
    <dbReference type="NCBI Taxonomy" id="903528"/>
    <lineage>
        <taxon>Bacteria</taxon>
        <taxon>Bacillati</taxon>
        <taxon>Actinomycetota</taxon>
        <taxon>Actinomycetes</taxon>
        <taxon>Mycobacteriales</taxon>
        <taxon>Nocardiaceae</taxon>
        <taxon>Rhodococcus</taxon>
    </lineage>
</organism>
<dbReference type="EMBL" id="FXAV01000005">
    <property type="protein sequence ID" value="SMG36756.1"/>
    <property type="molecule type" value="Genomic_DNA"/>
</dbReference>
<reference evidence="3 4" key="1">
    <citation type="submission" date="2017-04" db="EMBL/GenBank/DDBJ databases">
        <authorList>
            <person name="Varghese N."/>
            <person name="Submissions S."/>
        </authorList>
    </citation>
    <scope>NUCLEOTIDE SEQUENCE [LARGE SCALE GENOMIC DNA]</scope>
    <source>
        <strain evidence="3 4">J3</strain>
    </source>
</reference>
<dbReference type="Proteomes" id="UP000193566">
    <property type="component" value="Unassembled WGS sequence"/>
</dbReference>
<name>A0ABY1MAS6_RHORH</name>
<proteinExistence type="predicted"/>
<keyword evidence="1" id="KW-0808">Transferase</keyword>
<evidence type="ECO:0000313" key="4">
    <source>
        <dbReference type="Proteomes" id="UP000193566"/>
    </source>
</evidence>
<dbReference type="PANTHER" id="PTHR46401:SF2">
    <property type="entry name" value="GLYCOSYLTRANSFERASE WBBK-RELATED"/>
    <property type="match status" value="1"/>
</dbReference>
<dbReference type="SUPFAM" id="SSF53756">
    <property type="entry name" value="UDP-Glycosyltransferase/glycogen phosphorylase"/>
    <property type="match status" value="1"/>
</dbReference>
<keyword evidence="4" id="KW-1185">Reference proteome</keyword>
<evidence type="ECO:0000313" key="3">
    <source>
        <dbReference type="EMBL" id="SMG36756.1"/>
    </source>
</evidence>
<dbReference type="RefSeq" id="WP_085469160.1">
    <property type="nucleotide sequence ID" value="NZ_JAFK01000005.1"/>
</dbReference>
<dbReference type="PANTHER" id="PTHR46401">
    <property type="entry name" value="GLYCOSYLTRANSFERASE WBBK-RELATED"/>
    <property type="match status" value="1"/>
</dbReference>
<dbReference type="Pfam" id="PF00534">
    <property type="entry name" value="Glycos_transf_1"/>
    <property type="match status" value="1"/>
</dbReference>